<dbReference type="InterPro" id="IPR050564">
    <property type="entry name" value="F420-G6PD/mer"/>
</dbReference>
<reference evidence="3" key="1">
    <citation type="submission" date="2021-03" db="EMBL/GenBank/DDBJ databases">
        <authorList>
            <person name="Kanchanasin P."/>
            <person name="Saeng-In P."/>
            <person name="Phongsopitanun W."/>
            <person name="Yuki M."/>
            <person name="Kudo T."/>
            <person name="Ohkuma M."/>
            <person name="Tanasupawat S."/>
        </authorList>
    </citation>
    <scope>NUCLEOTIDE SEQUENCE</scope>
    <source>
        <strain evidence="3">GKU 128</strain>
    </source>
</reference>
<evidence type="ECO:0000256" key="1">
    <source>
        <dbReference type="ARBA" id="ARBA00023002"/>
    </source>
</evidence>
<dbReference type="PANTHER" id="PTHR43244">
    <property type="match status" value="1"/>
</dbReference>
<evidence type="ECO:0000259" key="2">
    <source>
        <dbReference type="Pfam" id="PF00296"/>
    </source>
</evidence>
<keyword evidence="1" id="KW-0560">Oxidoreductase</keyword>
<accession>A0A939T1G1</accession>
<dbReference type="PANTHER" id="PTHR43244:SF1">
    <property type="entry name" value="5,10-METHYLENETETRAHYDROMETHANOPTERIN REDUCTASE"/>
    <property type="match status" value="1"/>
</dbReference>
<dbReference type="GO" id="GO:0016705">
    <property type="term" value="F:oxidoreductase activity, acting on paired donors, with incorporation or reduction of molecular oxygen"/>
    <property type="evidence" value="ECO:0007669"/>
    <property type="project" value="InterPro"/>
</dbReference>
<dbReference type="InterPro" id="IPR011251">
    <property type="entry name" value="Luciferase-like_dom"/>
</dbReference>
<comment type="caution">
    <text evidence="3">The sequence shown here is derived from an EMBL/GenBank/DDBJ whole genome shotgun (WGS) entry which is preliminary data.</text>
</comment>
<sequence length="339" mass="36182">MKVGLFQGFFGPADTAFIQEAERLGIDSVWTAEAWGYDALTPLAYLAAQTSTIRLGTAIAQIGARTPAMLAMSAMSLQALSGGRFLLGLGVSGPQVMEGWHGTRFEAPVQATRETIEIVRKVASGERLEHDGTVYTLPLPDSQGRALRSFAPPVRVPAYVAAMGPRNLALTGELADGWIGNAFMPEEAGAFLKPLREGAERAKRSLADIDLAIPVAVEFTDDVEEAGRRHAGGYAFTIGAMGSRKRNFYNEAFARQGFGDAVAEVQRLWLAGDRAAAAAAVPMEIGLCTNLLGTEKMIAERLRLHREAGTTTLLVKLDGPAEGRLATLERLVGLVADLS</sequence>
<keyword evidence="4" id="KW-1185">Reference proteome</keyword>
<dbReference type="SUPFAM" id="SSF51679">
    <property type="entry name" value="Bacterial luciferase-like"/>
    <property type="match status" value="1"/>
</dbReference>
<evidence type="ECO:0000313" key="4">
    <source>
        <dbReference type="Proteomes" id="UP000669179"/>
    </source>
</evidence>
<dbReference type="Pfam" id="PF00296">
    <property type="entry name" value="Bac_luciferase"/>
    <property type="match status" value="1"/>
</dbReference>
<dbReference type="EMBL" id="JAGEOJ010000004">
    <property type="protein sequence ID" value="MBO2447486.1"/>
    <property type="molecule type" value="Genomic_DNA"/>
</dbReference>
<dbReference type="AlphaFoldDB" id="A0A939T1G1"/>
<protein>
    <submittedName>
        <fullName evidence="3">LLM class flavin-dependent oxidoreductase</fullName>
    </submittedName>
</protein>
<dbReference type="CDD" id="cd01097">
    <property type="entry name" value="Tetrahydromethanopterin_reductase"/>
    <property type="match status" value="1"/>
</dbReference>
<proteinExistence type="predicted"/>
<feature type="domain" description="Luciferase-like" evidence="2">
    <location>
        <begin position="16"/>
        <end position="311"/>
    </location>
</feature>
<dbReference type="Gene3D" id="3.20.20.30">
    <property type="entry name" value="Luciferase-like domain"/>
    <property type="match status" value="1"/>
</dbReference>
<evidence type="ECO:0000313" key="3">
    <source>
        <dbReference type="EMBL" id="MBO2447486.1"/>
    </source>
</evidence>
<dbReference type="Proteomes" id="UP000669179">
    <property type="component" value="Unassembled WGS sequence"/>
</dbReference>
<dbReference type="RefSeq" id="WP_208255133.1">
    <property type="nucleotide sequence ID" value="NZ_JAGEOJ010000004.1"/>
</dbReference>
<gene>
    <name evidence="3" type="ORF">J4573_10340</name>
</gene>
<organism evidence="3 4">
    <name type="scientific">Actinomadura barringtoniae</name>
    <dbReference type="NCBI Taxonomy" id="1427535"/>
    <lineage>
        <taxon>Bacteria</taxon>
        <taxon>Bacillati</taxon>
        <taxon>Actinomycetota</taxon>
        <taxon>Actinomycetes</taxon>
        <taxon>Streptosporangiales</taxon>
        <taxon>Thermomonosporaceae</taxon>
        <taxon>Actinomadura</taxon>
    </lineage>
</organism>
<dbReference type="InterPro" id="IPR036661">
    <property type="entry name" value="Luciferase-like_sf"/>
</dbReference>
<name>A0A939T1G1_9ACTN</name>